<dbReference type="PROSITE" id="PS50010">
    <property type="entry name" value="DH_2"/>
    <property type="match status" value="1"/>
</dbReference>
<dbReference type="Gene3D" id="1.20.900.10">
    <property type="entry name" value="Dbl homology (DH) domain"/>
    <property type="match status" value="1"/>
</dbReference>
<feature type="region of interest" description="Disordered" evidence="3">
    <location>
        <begin position="1"/>
        <end position="21"/>
    </location>
</feature>
<dbReference type="PANTHER" id="PTHR44329">
    <property type="entry name" value="SERINE/THREONINE-PROTEIN KINASE TNNI3K-RELATED"/>
    <property type="match status" value="1"/>
</dbReference>
<dbReference type="Pfam" id="PF15411">
    <property type="entry name" value="PH_10"/>
    <property type="match status" value="1"/>
</dbReference>
<sequence>MRVRQPQHLARTPPPLLLQPPRAPPDHLRLHAFQILSRLSLISAFRPWLTHTQLVAPHKYDTPPFELLFHCFAFGAPLGTLLTLLGSPAPSHLVQRADEFDWSVGMAREEREMYFESFVQRVGMLEVQGRVPYGEVLRCEDFLSGTCAGFAKVLRTVYRLLIALQESYPGLFVVPTESHERRLELLQELIDTEQAHLSILKAVAVSTNFQFIYVDLGFHENYQDAATSLSRDLQFMEPSLECFLINRTRLIQYHERVLQSLGNIASQSTPVQWTRIFALDDDITRTRVFGAYRSICINYLSLVEFLEETELEPTLAEHAQLMLDNISSLIARISDYTIILQDILDTTLPSPSSSDHSYNTLCEALFRLRDVSTTLHEVRSQLRTMRSVRILRARAYIWTAPDPDELGVILLDDCVYVDGDGVGWVAGRWKKGGTKMCAVFLFEEMLLCCREGPKNAGAGEDGDGRGEREGGGQEYPIRAWEVGPALKGTAPLDIVHAIPTACLQGVCCPDASSIEIRWVGKDEEVRCMTFHSMSFPQWDQWVSTLQPFVPPIYRPPTIPSVVLGSEPDNATLSEDEDDDGKRIVHARSWSLIARKPPRSESSSFIDTKAEDEDQYLFSPGLLPTLFNSTHDVLRSPSPLSLTNAVISEDRPPTPPVDDGFGSPDDPGALLDLTGQIVREGRYPSAHGGFSDVWKGVWRRGMAEEERTVQVAVKVLRSRIDDPEMEEKMIRRLRRELSIWKNLDHPHILGLYGTASDFGHYSSMVCPWMEHGSVTKHMERSGDIMSTVDRLRLLCEVADGLSYRKSVISYRKRKQLLTSASASPVHSRSIVHGDLTGSNILIKDDGKACLCDFGLSTIVAEVQGAAFFTSTIGGAVRWADALLYRLNSEEPVVSTWSDIYSFGSVMLEVLSGRIPYHYIRTDAQVVIELHKGVKPRRPAQSFVSDAQWAVIERCWGDDVLCRPKIGEVCAAVQALYQESVDLHLEGVLLNALV</sequence>
<dbReference type="STRING" id="39966.A0A369J322"/>
<dbReference type="SUPFAM" id="SSF48065">
    <property type="entry name" value="DBL homology domain (DH-domain)"/>
    <property type="match status" value="1"/>
</dbReference>
<dbReference type="InterPro" id="IPR000719">
    <property type="entry name" value="Prot_kinase_dom"/>
</dbReference>
<dbReference type="InterPro" id="IPR051681">
    <property type="entry name" value="Ser/Thr_Kinases-Pseudokinases"/>
</dbReference>
<keyword evidence="1" id="KW-0547">Nucleotide-binding</keyword>
<dbReference type="AlphaFoldDB" id="A0A369J322"/>
<keyword evidence="6" id="KW-0418">Kinase</keyword>
<dbReference type="Gene3D" id="1.10.510.10">
    <property type="entry name" value="Transferase(Phosphotransferase) domain 1"/>
    <property type="match status" value="1"/>
</dbReference>
<reference evidence="6" key="1">
    <citation type="submission" date="2018-04" db="EMBL/GenBank/DDBJ databases">
        <title>Whole genome sequencing of Hypsizygus marmoreus.</title>
        <authorList>
            <person name="Choi I.-G."/>
            <person name="Min B."/>
            <person name="Kim J.-G."/>
            <person name="Kim S."/>
            <person name="Oh Y.-L."/>
            <person name="Kong W.-S."/>
            <person name="Park H."/>
            <person name="Jeong J."/>
            <person name="Song E.-S."/>
        </authorList>
    </citation>
    <scope>NUCLEOTIDE SEQUENCE [LARGE SCALE GENOMIC DNA]</scope>
    <source>
        <strain evidence="6">51987-8</strain>
    </source>
</reference>
<dbReference type="InterPro" id="IPR011009">
    <property type="entry name" value="Kinase-like_dom_sf"/>
</dbReference>
<dbReference type="OrthoDB" id="6718656at2759"/>
<evidence type="ECO:0000259" key="5">
    <source>
        <dbReference type="PROSITE" id="PS50011"/>
    </source>
</evidence>
<proteinExistence type="predicted"/>
<evidence type="ECO:0000256" key="3">
    <source>
        <dbReference type="SAM" id="MobiDB-lite"/>
    </source>
</evidence>
<gene>
    <name evidence="6" type="primary">STY46_4</name>
    <name evidence="6" type="ORF">Hypma_016336</name>
</gene>
<evidence type="ECO:0000256" key="1">
    <source>
        <dbReference type="ARBA" id="ARBA00022741"/>
    </source>
</evidence>
<dbReference type="InterPro" id="IPR008266">
    <property type="entry name" value="Tyr_kinase_AS"/>
</dbReference>
<keyword evidence="6" id="KW-0808">Transferase</keyword>
<dbReference type="Pfam" id="PF00069">
    <property type="entry name" value="Pkinase"/>
    <property type="match status" value="1"/>
</dbReference>
<dbReference type="PROSITE" id="PS00109">
    <property type="entry name" value="PROTEIN_KINASE_TYR"/>
    <property type="match status" value="1"/>
</dbReference>
<dbReference type="InterPro" id="IPR035899">
    <property type="entry name" value="DBL_dom_sf"/>
</dbReference>
<feature type="domain" description="DH" evidence="4">
    <location>
        <begin position="181"/>
        <end position="378"/>
    </location>
</feature>
<dbReference type="SUPFAM" id="SSF56112">
    <property type="entry name" value="Protein kinase-like (PK-like)"/>
    <property type="match status" value="1"/>
</dbReference>
<dbReference type="PROSITE" id="PS50011">
    <property type="entry name" value="PROTEIN_KINASE_DOM"/>
    <property type="match status" value="1"/>
</dbReference>
<evidence type="ECO:0000313" key="7">
    <source>
        <dbReference type="Proteomes" id="UP000076154"/>
    </source>
</evidence>
<protein>
    <submittedName>
        <fullName evidence="6">Serine/threonine-protein kinase STY46</fullName>
    </submittedName>
</protein>
<dbReference type="GO" id="GO:0005524">
    <property type="term" value="F:ATP binding"/>
    <property type="evidence" value="ECO:0007669"/>
    <property type="project" value="UniProtKB-KW"/>
</dbReference>
<dbReference type="EMBL" id="LUEZ02000096">
    <property type="protein sequence ID" value="RDB14785.1"/>
    <property type="molecule type" value="Genomic_DNA"/>
</dbReference>
<evidence type="ECO:0000313" key="6">
    <source>
        <dbReference type="EMBL" id="RDB14785.1"/>
    </source>
</evidence>
<organism evidence="6 7">
    <name type="scientific">Hypsizygus marmoreus</name>
    <name type="common">White beech mushroom</name>
    <name type="synonym">Agaricus marmoreus</name>
    <dbReference type="NCBI Taxonomy" id="39966"/>
    <lineage>
        <taxon>Eukaryota</taxon>
        <taxon>Fungi</taxon>
        <taxon>Dikarya</taxon>
        <taxon>Basidiomycota</taxon>
        <taxon>Agaricomycotina</taxon>
        <taxon>Agaricomycetes</taxon>
        <taxon>Agaricomycetidae</taxon>
        <taxon>Agaricales</taxon>
        <taxon>Tricholomatineae</taxon>
        <taxon>Lyophyllaceae</taxon>
        <taxon>Hypsizygus</taxon>
    </lineage>
</organism>
<dbReference type="InterPro" id="IPR000219">
    <property type="entry name" value="DH_dom"/>
</dbReference>
<dbReference type="GO" id="GO:0004674">
    <property type="term" value="F:protein serine/threonine kinase activity"/>
    <property type="evidence" value="ECO:0007669"/>
    <property type="project" value="TreeGrafter"/>
</dbReference>
<keyword evidence="2" id="KW-0067">ATP-binding</keyword>
<feature type="domain" description="Protein kinase" evidence="5">
    <location>
        <begin position="678"/>
        <end position="975"/>
    </location>
</feature>
<name>A0A369J322_HYPMA</name>
<accession>A0A369J322</accession>
<evidence type="ECO:0000256" key="2">
    <source>
        <dbReference type="ARBA" id="ARBA00022840"/>
    </source>
</evidence>
<keyword evidence="7" id="KW-1185">Reference proteome</keyword>
<evidence type="ECO:0000259" key="4">
    <source>
        <dbReference type="PROSITE" id="PS50010"/>
    </source>
</evidence>
<dbReference type="PANTHER" id="PTHR44329:SF298">
    <property type="entry name" value="MIXED LINEAGE KINASE DOMAIN-LIKE PROTEIN"/>
    <property type="match status" value="1"/>
</dbReference>
<comment type="caution">
    <text evidence="6">The sequence shown here is derived from an EMBL/GenBank/DDBJ whole genome shotgun (WGS) entry which is preliminary data.</text>
</comment>
<dbReference type="Proteomes" id="UP000076154">
    <property type="component" value="Unassembled WGS sequence"/>
</dbReference>
<dbReference type="GO" id="GO:0005085">
    <property type="term" value="F:guanyl-nucleotide exchange factor activity"/>
    <property type="evidence" value="ECO:0007669"/>
    <property type="project" value="InterPro"/>
</dbReference>
<feature type="compositionally biased region" description="Pro residues" evidence="3">
    <location>
        <begin position="12"/>
        <end position="21"/>
    </location>
</feature>
<dbReference type="InParanoid" id="A0A369J322"/>